<keyword evidence="1" id="KW-1133">Transmembrane helix</keyword>
<dbReference type="PANTHER" id="PTHR30007">
    <property type="entry name" value="PHP DOMAIN PROTEIN"/>
    <property type="match status" value="1"/>
</dbReference>
<evidence type="ECO:0000259" key="2">
    <source>
        <dbReference type="Pfam" id="PF13586"/>
    </source>
</evidence>
<feature type="domain" description="Transposase DDE" evidence="2">
    <location>
        <begin position="45"/>
        <end position="126"/>
    </location>
</feature>
<name>A0A645FSI6_9ZZZZ</name>
<reference evidence="3" key="1">
    <citation type="submission" date="2019-08" db="EMBL/GenBank/DDBJ databases">
        <authorList>
            <person name="Kucharzyk K."/>
            <person name="Murdoch R.W."/>
            <person name="Higgins S."/>
            <person name="Loffler F."/>
        </authorList>
    </citation>
    <scope>NUCLEOTIDE SEQUENCE</scope>
</reference>
<comment type="caution">
    <text evidence="3">The sequence shown here is derived from an EMBL/GenBank/DDBJ whole genome shotgun (WGS) entry which is preliminary data.</text>
</comment>
<gene>
    <name evidence="3" type="ORF">SDC9_164207</name>
</gene>
<dbReference type="EMBL" id="VSSQ01063861">
    <property type="protein sequence ID" value="MPN16860.1"/>
    <property type="molecule type" value="Genomic_DNA"/>
</dbReference>
<evidence type="ECO:0000313" key="3">
    <source>
        <dbReference type="EMBL" id="MPN16860.1"/>
    </source>
</evidence>
<dbReference type="Pfam" id="PF13586">
    <property type="entry name" value="DDE_Tnp_1_2"/>
    <property type="match status" value="1"/>
</dbReference>
<dbReference type="InterPro" id="IPR012337">
    <property type="entry name" value="RNaseH-like_sf"/>
</dbReference>
<evidence type="ECO:0000256" key="1">
    <source>
        <dbReference type="SAM" id="Phobius"/>
    </source>
</evidence>
<dbReference type="SUPFAM" id="SSF53098">
    <property type="entry name" value="Ribonuclease H-like"/>
    <property type="match status" value="1"/>
</dbReference>
<feature type="transmembrane region" description="Helical" evidence="1">
    <location>
        <begin position="111"/>
        <end position="128"/>
    </location>
</feature>
<dbReference type="AlphaFoldDB" id="A0A645FSI6"/>
<dbReference type="NCBIfam" id="NF033580">
    <property type="entry name" value="transpos_IS5_3"/>
    <property type="match status" value="1"/>
</dbReference>
<dbReference type="InterPro" id="IPR025668">
    <property type="entry name" value="Tnp_DDE_dom"/>
</dbReference>
<keyword evidence="1" id="KW-0472">Membrane</keyword>
<keyword evidence="1" id="KW-0812">Transmembrane</keyword>
<organism evidence="3">
    <name type="scientific">bioreactor metagenome</name>
    <dbReference type="NCBI Taxonomy" id="1076179"/>
    <lineage>
        <taxon>unclassified sequences</taxon>
        <taxon>metagenomes</taxon>
        <taxon>ecological metagenomes</taxon>
    </lineage>
</organism>
<sequence length="129" mass="14884">MNTKLHAVTDTNGRPIRFFMSAGQISDYTGAAALLGGLPAAHWLLADRGYDADWFREALQNKGIKACIPGRKARKIPVRYDKRRYKRRNRIEIMFGRLKDWRRIATRYDRCPKVFLSAIALAATVLFWL</sequence>
<dbReference type="PANTHER" id="PTHR30007:SF1">
    <property type="entry name" value="BLR1914 PROTEIN"/>
    <property type="match status" value="1"/>
</dbReference>
<proteinExistence type="predicted"/>
<protein>
    <submittedName>
        <fullName evidence="3">IS5 family transposase ISPak1</fullName>
    </submittedName>
</protein>
<accession>A0A645FSI6</accession>